<dbReference type="PANTHER" id="PTHR19446">
    <property type="entry name" value="REVERSE TRANSCRIPTASES"/>
    <property type="match status" value="1"/>
</dbReference>
<evidence type="ECO:0000313" key="3">
    <source>
        <dbReference type="EMBL" id="TFK80514.1"/>
    </source>
</evidence>
<evidence type="ECO:0000313" key="4">
    <source>
        <dbReference type="Proteomes" id="UP000308197"/>
    </source>
</evidence>
<evidence type="ECO:0000259" key="2">
    <source>
        <dbReference type="Pfam" id="PF03372"/>
    </source>
</evidence>
<sequence>RKATIQFGSLNINGFGNLLRDHPDNKWGKLYRVMSEHRIGILFLQETHLTDERVASIHSMFARKIRVFHSANPDAPTQRDGVAIVLNSRYVSTKEAKAVEIVPGKAIQLTLTCQGGDIKSFLCIYAPTSTGTTDRKRFFEEVCKYYDEHPECPRPQLMAGDFNNVEDALDRLPIGEGPDQSTVALDELKMSLGLMLGDGWRVTNPTAREYTFHRGTGRSAVFSRLDRIYVTQNVFDNAREWRSCEAGVRTDHSLVLVQLTPDNAPVIGPGRPLFPVHLLKDRKLARQIKERGIQALRELDALGDAGDPTGRMNPQRLLEDFKTAAMKLAREREKEIVPRLLAEIREREQALKRVKANRNMQEEKRLAEAEALTKQIRELKQRRYKQQQQGSRATHRLQGELPTKYWTRLHRECAPRDIISAFEREDTLGVAGEKIFESDSKRMAEMARVHHMNVQRDEADAKGKQEREKDIETALDSLDSPVTAMQAGELGSEITYEECLLALRFAKNGTSPGLDGIPSELWKALHARHVEDIRFPERTNFDVVRLIRAAFQDVQGQGVDTRTSFAHGWIAPIYKEKGARTRVVNYRPITLLNTDYKLLSKILAVRL</sequence>
<keyword evidence="1" id="KW-0175">Coiled coil</keyword>
<accession>A0A5C3NT32</accession>
<reference evidence="3 4" key="1">
    <citation type="journal article" date="2019" name="Nat. Ecol. Evol.">
        <title>Megaphylogeny resolves global patterns of mushroom evolution.</title>
        <authorList>
            <person name="Varga T."/>
            <person name="Krizsan K."/>
            <person name="Foldi C."/>
            <person name="Dima B."/>
            <person name="Sanchez-Garcia M."/>
            <person name="Sanchez-Ramirez S."/>
            <person name="Szollosi G.J."/>
            <person name="Szarkandi J.G."/>
            <person name="Papp V."/>
            <person name="Albert L."/>
            <person name="Andreopoulos W."/>
            <person name="Angelini C."/>
            <person name="Antonin V."/>
            <person name="Barry K.W."/>
            <person name="Bougher N.L."/>
            <person name="Buchanan P."/>
            <person name="Buyck B."/>
            <person name="Bense V."/>
            <person name="Catcheside P."/>
            <person name="Chovatia M."/>
            <person name="Cooper J."/>
            <person name="Damon W."/>
            <person name="Desjardin D."/>
            <person name="Finy P."/>
            <person name="Geml J."/>
            <person name="Haridas S."/>
            <person name="Hughes K."/>
            <person name="Justo A."/>
            <person name="Karasinski D."/>
            <person name="Kautmanova I."/>
            <person name="Kiss B."/>
            <person name="Kocsube S."/>
            <person name="Kotiranta H."/>
            <person name="LaButti K.M."/>
            <person name="Lechner B.E."/>
            <person name="Liimatainen K."/>
            <person name="Lipzen A."/>
            <person name="Lukacs Z."/>
            <person name="Mihaltcheva S."/>
            <person name="Morgado L.N."/>
            <person name="Niskanen T."/>
            <person name="Noordeloos M.E."/>
            <person name="Ohm R.A."/>
            <person name="Ortiz-Santana B."/>
            <person name="Ovrebo C."/>
            <person name="Racz N."/>
            <person name="Riley R."/>
            <person name="Savchenko A."/>
            <person name="Shiryaev A."/>
            <person name="Soop K."/>
            <person name="Spirin V."/>
            <person name="Szebenyi C."/>
            <person name="Tomsovsky M."/>
            <person name="Tulloss R.E."/>
            <person name="Uehling J."/>
            <person name="Grigoriev I.V."/>
            <person name="Vagvolgyi C."/>
            <person name="Papp T."/>
            <person name="Martin F.M."/>
            <person name="Miettinen O."/>
            <person name="Hibbett D.S."/>
            <person name="Nagy L.G."/>
        </authorList>
    </citation>
    <scope>NUCLEOTIDE SEQUENCE [LARGE SCALE GENOMIC DNA]</scope>
    <source>
        <strain evidence="3 4">HHB13444</strain>
    </source>
</reference>
<feature type="domain" description="Endonuclease/exonuclease/phosphatase" evidence="2">
    <location>
        <begin position="9"/>
        <end position="235"/>
    </location>
</feature>
<evidence type="ECO:0000256" key="1">
    <source>
        <dbReference type="SAM" id="Coils"/>
    </source>
</evidence>
<feature type="non-terminal residue" evidence="3">
    <location>
        <position position="1"/>
    </location>
</feature>
<protein>
    <submittedName>
        <fullName evidence="3">DNase I-like protein</fullName>
    </submittedName>
</protein>
<dbReference type="GO" id="GO:0003824">
    <property type="term" value="F:catalytic activity"/>
    <property type="evidence" value="ECO:0007669"/>
    <property type="project" value="InterPro"/>
</dbReference>
<feature type="coiled-coil region" evidence="1">
    <location>
        <begin position="344"/>
        <end position="389"/>
    </location>
</feature>
<feature type="non-terminal residue" evidence="3">
    <location>
        <position position="607"/>
    </location>
</feature>
<dbReference type="InterPro" id="IPR005135">
    <property type="entry name" value="Endo/exonuclease/phosphatase"/>
</dbReference>
<gene>
    <name evidence="3" type="ORF">K466DRAFT_636858</name>
</gene>
<dbReference type="EMBL" id="ML211757">
    <property type="protein sequence ID" value="TFK80514.1"/>
    <property type="molecule type" value="Genomic_DNA"/>
</dbReference>
<dbReference type="InParanoid" id="A0A5C3NT32"/>
<dbReference type="CDD" id="cd09076">
    <property type="entry name" value="L1-EN"/>
    <property type="match status" value="1"/>
</dbReference>
<dbReference type="Gene3D" id="3.60.10.10">
    <property type="entry name" value="Endonuclease/exonuclease/phosphatase"/>
    <property type="match status" value="1"/>
</dbReference>
<proteinExistence type="predicted"/>
<dbReference type="Pfam" id="PF03372">
    <property type="entry name" value="Exo_endo_phos"/>
    <property type="match status" value="1"/>
</dbReference>
<dbReference type="SUPFAM" id="SSF56219">
    <property type="entry name" value="DNase I-like"/>
    <property type="match status" value="1"/>
</dbReference>
<organism evidence="3 4">
    <name type="scientific">Polyporus arcularius HHB13444</name>
    <dbReference type="NCBI Taxonomy" id="1314778"/>
    <lineage>
        <taxon>Eukaryota</taxon>
        <taxon>Fungi</taxon>
        <taxon>Dikarya</taxon>
        <taxon>Basidiomycota</taxon>
        <taxon>Agaricomycotina</taxon>
        <taxon>Agaricomycetes</taxon>
        <taxon>Polyporales</taxon>
        <taxon>Polyporaceae</taxon>
        <taxon>Polyporus</taxon>
    </lineage>
</organism>
<dbReference type="Proteomes" id="UP000308197">
    <property type="component" value="Unassembled WGS sequence"/>
</dbReference>
<dbReference type="AlphaFoldDB" id="A0A5C3NT32"/>
<dbReference type="InterPro" id="IPR036691">
    <property type="entry name" value="Endo/exonu/phosph_ase_sf"/>
</dbReference>
<keyword evidence="4" id="KW-1185">Reference proteome</keyword>
<name>A0A5C3NT32_9APHY</name>